<dbReference type="InterPro" id="IPR036779">
    <property type="entry name" value="LysM_dom_sf"/>
</dbReference>
<feature type="chain" id="PRO_5019142345" evidence="2">
    <location>
        <begin position="27"/>
        <end position="475"/>
    </location>
</feature>
<feature type="signal peptide" evidence="2">
    <location>
        <begin position="1"/>
        <end position="26"/>
    </location>
</feature>
<dbReference type="PANTHER" id="PTHR33734">
    <property type="entry name" value="LYSM DOMAIN-CONTAINING GPI-ANCHORED PROTEIN 2"/>
    <property type="match status" value="1"/>
</dbReference>
<dbReference type="SUPFAM" id="SSF54106">
    <property type="entry name" value="LysM domain"/>
    <property type="match status" value="3"/>
</dbReference>
<dbReference type="GO" id="GO:0000270">
    <property type="term" value="P:peptidoglycan metabolic process"/>
    <property type="evidence" value="ECO:0007669"/>
    <property type="project" value="InterPro"/>
</dbReference>
<sequence length="475" mass="53644">MKFKPLIISYLCLVLAFFSPVSTAVADSSPSVWDVLRRQFTLNHEVTRPEVQNQLRWLISHPSYLQKLAQSEPYIYHIITEIKKRNLPGEIALIPMIESAYDPFAYSGAGAAGLWQLMPGTGTDLGLKRDWWFDARRSIGHSTDAALNYLSRLNKFFNGNWLLAFAAYDSGEGTVARCIKKSNQSRRIDFWALPVPQETRAYIPRLLALAEVIQNPQRYHVQLPDIPHVPYFEEVNIGSQIDLDHAAKLAGISYHDLIKLNPGYNRWATAPYRPYKLLIPADKVEDFSRNLANLPESKRVSWARHQVSAGDNLVLIAKKYHTSVNLIKELNQLKSNAVKKGQVVLVPNSKQTPPAAINPPVPAKAPVQHFTAAKQLKVIHIVQARDSLQQIGNRYGVAPSQIRQWNRLNLKSGLRRGQQLVIWKPSKPTGVYMIKKGDNLSTIAKSQHTTVRTLLQLNPHLQKNVLRPGQKIRLG</sequence>
<dbReference type="Pfam" id="PF01464">
    <property type="entry name" value="SLT"/>
    <property type="match status" value="1"/>
</dbReference>
<feature type="domain" description="LysM" evidence="3">
    <location>
        <begin position="303"/>
        <end position="346"/>
    </location>
</feature>
<accession>A0A433JH81</accession>
<evidence type="ECO:0000256" key="1">
    <source>
        <dbReference type="ARBA" id="ARBA00007734"/>
    </source>
</evidence>
<dbReference type="RefSeq" id="WP_127033022.1">
    <property type="nucleotide sequence ID" value="NZ_RZGR01000035.1"/>
</dbReference>
<dbReference type="InterPro" id="IPR008258">
    <property type="entry name" value="Transglycosylase_SLT_dom_1"/>
</dbReference>
<dbReference type="Pfam" id="PF01476">
    <property type="entry name" value="LysM"/>
    <property type="match status" value="3"/>
</dbReference>
<dbReference type="CDD" id="cd00118">
    <property type="entry name" value="LysM"/>
    <property type="match status" value="3"/>
</dbReference>
<protein>
    <submittedName>
        <fullName evidence="4">LysM peptidoglycan-binding domain-containing protein</fullName>
    </submittedName>
</protein>
<feature type="domain" description="LysM" evidence="3">
    <location>
        <begin position="378"/>
        <end position="422"/>
    </location>
</feature>
<dbReference type="SUPFAM" id="SSF53955">
    <property type="entry name" value="Lysozyme-like"/>
    <property type="match status" value="1"/>
</dbReference>
<dbReference type="AlphaFoldDB" id="A0A433JH81"/>
<dbReference type="PROSITE" id="PS51782">
    <property type="entry name" value="LYSM"/>
    <property type="match status" value="3"/>
</dbReference>
<keyword evidence="5" id="KW-1185">Reference proteome</keyword>
<dbReference type="InterPro" id="IPR000189">
    <property type="entry name" value="Transglyc_AS"/>
</dbReference>
<dbReference type="Gene3D" id="3.10.350.10">
    <property type="entry name" value="LysM domain"/>
    <property type="match status" value="3"/>
</dbReference>
<keyword evidence="2" id="KW-0732">Signal</keyword>
<dbReference type="Gene3D" id="1.10.530.10">
    <property type="match status" value="1"/>
</dbReference>
<dbReference type="InterPro" id="IPR023346">
    <property type="entry name" value="Lysozyme-like_dom_sf"/>
</dbReference>
<evidence type="ECO:0000313" key="4">
    <source>
        <dbReference type="EMBL" id="RUQ81641.1"/>
    </source>
</evidence>
<proteinExistence type="inferred from homology"/>
<reference evidence="4 5" key="1">
    <citation type="submission" date="2018-12" db="EMBL/GenBank/DDBJ databases">
        <title>Legionella sp,whole genome shotgun sequence.</title>
        <authorList>
            <person name="Wu H."/>
        </authorList>
    </citation>
    <scope>NUCLEOTIDE SEQUENCE [LARGE SCALE GENOMIC DNA]</scope>
    <source>
        <strain evidence="5">km714</strain>
    </source>
</reference>
<dbReference type="CDD" id="cd16894">
    <property type="entry name" value="MltD-like"/>
    <property type="match status" value="1"/>
</dbReference>
<comment type="caution">
    <text evidence="4">The sequence shown here is derived from an EMBL/GenBank/DDBJ whole genome shotgun (WGS) entry which is preliminary data.</text>
</comment>
<evidence type="ECO:0000313" key="5">
    <source>
        <dbReference type="Proteomes" id="UP000288012"/>
    </source>
</evidence>
<name>A0A433JH81_9GAMM</name>
<evidence type="ECO:0000256" key="2">
    <source>
        <dbReference type="SAM" id="SignalP"/>
    </source>
</evidence>
<dbReference type="InterPro" id="IPR018392">
    <property type="entry name" value="LysM"/>
</dbReference>
<feature type="domain" description="LysM" evidence="3">
    <location>
        <begin position="430"/>
        <end position="474"/>
    </location>
</feature>
<evidence type="ECO:0000259" key="3">
    <source>
        <dbReference type="PROSITE" id="PS51782"/>
    </source>
</evidence>
<gene>
    <name evidence="4" type="ORF">EKM59_09965</name>
</gene>
<dbReference type="GO" id="GO:0008932">
    <property type="term" value="F:lytic endotransglycosylase activity"/>
    <property type="evidence" value="ECO:0007669"/>
    <property type="project" value="TreeGrafter"/>
</dbReference>
<dbReference type="GO" id="GO:0016020">
    <property type="term" value="C:membrane"/>
    <property type="evidence" value="ECO:0007669"/>
    <property type="project" value="InterPro"/>
</dbReference>
<comment type="similarity">
    <text evidence="1">Belongs to the transglycosylase Slt family.</text>
</comment>
<dbReference type="PANTHER" id="PTHR33734:SF22">
    <property type="entry name" value="MEMBRANE-BOUND LYTIC MUREIN TRANSGLYCOSYLASE D"/>
    <property type="match status" value="1"/>
</dbReference>
<dbReference type="Proteomes" id="UP000288012">
    <property type="component" value="Unassembled WGS sequence"/>
</dbReference>
<dbReference type="EMBL" id="RZGR01000035">
    <property type="protein sequence ID" value="RUQ81641.1"/>
    <property type="molecule type" value="Genomic_DNA"/>
</dbReference>
<organism evidence="4 5">
    <name type="scientific">Legionella septentrionalis</name>
    <dbReference type="NCBI Taxonomy" id="2498109"/>
    <lineage>
        <taxon>Bacteria</taxon>
        <taxon>Pseudomonadati</taxon>
        <taxon>Pseudomonadota</taxon>
        <taxon>Gammaproteobacteria</taxon>
        <taxon>Legionellales</taxon>
        <taxon>Legionellaceae</taxon>
        <taxon>Legionella</taxon>
    </lineage>
</organism>
<dbReference type="SMART" id="SM00257">
    <property type="entry name" value="LysM"/>
    <property type="match status" value="3"/>
</dbReference>
<dbReference type="PROSITE" id="PS00922">
    <property type="entry name" value="TRANSGLYCOSYLASE"/>
    <property type="match status" value="1"/>
</dbReference>
<dbReference type="OrthoDB" id="9815002at2"/>